<evidence type="ECO:0000313" key="10">
    <source>
        <dbReference type="Proteomes" id="UP000515154"/>
    </source>
</evidence>
<evidence type="ECO:0000256" key="1">
    <source>
        <dbReference type="ARBA" id="ARBA00000707"/>
    </source>
</evidence>
<dbReference type="InterPro" id="IPR001394">
    <property type="entry name" value="Peptidase_C19_UCH"/>
</dbReference>
<dbReference type="PROSITE" id="PS00973">
    <property type="entry name" value="USP_2"/>
    <property type="match status" value="1"/>
</dbReference>
<feature type="domain" description="USP" evidence="9">
    <location>
        <begin position="601"/>
        <end position="976"/>
    </location>
</feature>
<dbReference type="GO" id="GO:0006508">
    <property type="term" value="P:proteolysis"/>
    <property type="evidence" value="ECO:0007669"/>
    <property type="project" value="UniProtKB-KW"/>
</dbReference>
<dbReference type="GO" id="GO:0030330">
    <property type="term" value="P:DNA damage response, signal transduction by p53 class mediator"/>
    <property type="evidence" value="ECO:0007669"/>
    <property type="project" value="TreeGrafter"/>
</dbReference>
<feature type="region of interest" description="Disordered" evidence="8">
    <location>
        <begin position="517"/>
        <end position="564"/>
    </location>
</feature>
<dbReference type="Gene3D" id="3.90.70.10">
    <property type="entry name" value="Cysteine proteinases"/>
    <property type="match status" value="1"/>
</dbReference>
<dbReference type="CDD" id="cd02257">
    <property type="entry name" value="Peptidase_C19"/>
    <property type="match status" value="1"/>
</dbReference>
<protein>
    <recommendedName>
        <fullName evidence="3">ubiquitinyl hydrolase 1</fullName>
        <ecNumber evidence="3">3.4.19.12</ecNumber>
    </recommendedName>
</protein>
<feature type="compositionally biased region" description="Polar residues" evidence="8">
    <location>
        <begin position="359"/>
        <end position="381"/>
    </location>
</feature>
<dbReference type="PROSITE" id="PS50235">
    <property type="entry name" value="USP_3"/>
    <property type="match status" value="1"/>
</dbReference>
<evidence type="ECO:0000313" key="11">
    <source>
        <dbReference type="RefSeq" id="XP_029647358.2"/>
    </source>
</evidence>
<dbReference type="InterPro" id="IPR050164">
    <property type="entry name" value="Peptidase_C19"/>
</dbReference>
<dbReference type="SUPFAM" id="SSF54001">
    <property type="entry name" value="Cysteine proteinases"/>
    <property type="match status" value="1"/>
</dbReference>
<comment type="similarity">
    <text evidence="2">Belongs to the peptidase C19 family. USP10 subfamily.</text>
</comment>
<evidence type="ECO:0000256" key="2">
    <source>
        <dbReference type="ARBA" id="ARBA00005427"/>
    </source>
</evidence>
<evidence type="ECO:0000256" key="8">
    <source>
        <dbReference type="SAM" id="MobiDB-lite"/>
    </source>
</evidence>
<dbReference type="GO" id="GO:0010506">
    <property type="term" value="P:regulation of autophagy"/>
    <property type="evidence" value="ECO:0007669"/>
    <property type="project" value="TreeGrafter"/>
</dbReference>
<keyword evidence="10" id="KW-1185">Reference proteome</keyword>
<keyword evidence="4" id="KW-0645">Protease</keyword>
<keyword evidence="5" id="KW-0833">Ubl conjugation pathway</keyword>
<evidence type="ECO:0000256" key="4">
    <source>
        <dbReference type="ARBA" id="ARBA00022670"/>
    </source>
</evidence>
<dbReference type="Proteomes" id="UP000515154">
    <property type="component" value="Linkage group LG18"/>
</dbReference>
<dbReference type="RefSeq" id="XP_029647358.2">
    <property type="nucleotide sequence ID" value="XM_029791498.2"/>
</dbReference>
<dbReference type="GO" id="GO:0016579">
    <property type="term" value="P:protein deubiquitination"/>
    <property type="evidence" value="ECO:0007669"/>
    <property type="project" value="InterPro"/>
</dbReference>
<dbReference type="GO" id="GO:0005634">
    <property type="term" value="C:nucleus"/>
    <property type="evidence" value="ECO:0007669"/>
    <property type="project" value="TreeGrafter"/>
</dbReference>
<evidence type="ECO:0000256" key="3">
    <source>
        <dbReference type="ARBA" id="ARBA00012759"/>
    </source>
</evidence>
<dbReference type="AlphaFoldDB" id="A0A6P7T8U4"/>
<feature type="compositionally biased region" description="Polar residues" evidence="8">
    <location>
        <begin position="388"/>
        <end position="398"/>
    </location>
</feature>
<organism evidence="10 11">
    <name type="scientific">Octopus sinensis</name>
    <name type="common">East Asian common octopus</name>
    <dbReference type="NCBI Taxonomy" id="2607531"/>
    <lineage>
        <taxon>Eukaryota</taxon>
        <taxon>Metazoa</taxon>
        <taxon>Spiralia</taxon>
        <taxon>Lophotrochozoa</taxon>
        <taxon>Mollusca</taxon>
        <taxon>Cephalopoda</taxon>
        <taxon>Coleoidea</taxon>
        <taxon>Octopodiformes</taxon>
        <taxon>Octopoda</taxon>
        <taxon>Incirrata</taxon>
        <taxon>Octopodidae</taxon>
        <taxon>Octopus</taxon>
    </lineage>
</organism>
<dbReference type="InterPro" id="IPR028889">
    <property type="entry name" value="USP"/>
</dbReference>
<evidence type="ECO:0000259" key="9">
    <source>
        <dbReference type="PROSITE" id="PS50235"/>
    </source>
</evidence>
<reference evidence="11" key="1">
    <citation type="submission" date="2025-08" db="UniProtKB">
        <authorList>
            <consortium name="RefSeq"/>
        </authorList>
    </citation>
    <scope>IDENTIFICATION</scope>
</reference>
<dbReference type="KEGG" id="osn:115221327"/>
<dbReference type="EC" id="3.4.19.12" evidence="3"/>
<dbReference type="PANTHER" id="PTHR24006:SF687">
    <property type="entry name" value="UBIQUITIN CARBOXYL-TERMINAL HYDROLASE 10"/>
    <property type="match status" value="1"/>
</dbReference>
<name>A0A6P7T8U4_9MOLL</name>
<feature type="compositionally biased region" description="Low complexity" evidence="8">
    <location>
        <begin position="467"/>
        <end position="478"/>
    </location>
</feature>
<keyword evidence="7" id="KW-0788">Thiol protease</keyword>
<evidence type="ECO:0000256" key="6">
    <source>
        <dbReference type="ARBA" id="ARBA00022801"/>
    </source>
</evidence>
<feature type="region of interest" description="Disordered" evidence="8">
    <location>
        <begin position="358"/>
        <end position="491"/>
    </location>
</feature>
<proteinExistence type="inferred from homology"/>
<dbReference type="InterPro" id="IPR018200">
    <property type="entry name" value="USP_CS"/>
</dbReference>
<gene>
    <name evidence="11" type="primary">LOC115221327</name>
</gene>
<dbReference type="PANTHER" id="PTHR24006">
    <property type="entry name" value="UBIQUITIN CARBOXYL-TERMINAL HYDROLASE"/>
    <property type="match status" value="1"/>
</dbReference>
<keyword evidence="6 11" id="KW-0378">Hydrolase</keyword>
<dbReference type="GO" id="GO:0004843">
    <property type="term" value="F:cysteine-type deubiquitinase activity"/>
    <property type="evidence" value="ECO:0007669"/>
    <property type="project" value="UniProtKB-EC"/>
</dbReference>
<feature type="region of interest" description="Disordered" evidence="8">
    <location>
        <begin position="733"/>
        <end position="765"/>
    </location>
</feature>
<feature type="compositionally biased region" description="Polar residues" evidence="8">
    <location>
        <begin position="446"/>
        <end position="459"/>
    </location>
</feature>
<evidence type="ECO:0000256" key="7">
    <source>
        <dbReference type="ARBA" id="ARBA00022807"/>
    </source>
</evidence>
<accession>A0A6P7T8U4</accession>
<dbReference type="Pfam" id="PF00443">
    <property type="entry name" value="UCH"/>
    <property type="match status" value="1"/>
</dbReference>
<dbReference type="FunFam" id="3.90.70.10:FF:000092">
    <property type="entry name" value="Ubiquitin carboxyl-terminal hydrolase"/>
    <property type="match status" value="1"/>
</dbReference>
<sequence length="979" mass="107713">MELYPLVSMRVDGILYFPYHNVGHDSFSVKSDGNGLVLTQLINMAKTAQENYSFGDFSGLPPDEQDVVQHILHGANLESGQKKIEFPWDKDGSPLADDLIPYEAYNGNPPPPPPSVVPVATLYPRTGPVPHIPAGGAIFQSPLVPLVFTQPVNISQPQINRPSVVGPPPGMIPINLTMVNHDFIPPPSDASLEVVNNDSVIPPVSNHVDTVHEYDQSQPSMPVAGNSVTNTSVKENGKLYEGNNVLEPSLSGSLKTEAEETKSGDLKNIKQCNKRVQVKNCGTDKVDPTSFSMIDKSGQAKPDCDNVPSGKLEKSIETETQMLETISFFDSEISGNGILPNDNLQLKLHNDHYIITFPDQKSNSNQTGEESPSDTNSLNSQAKDKPLPTTTPSDNDNLQSQPSDQSPKPSDHVDSVVNSSLADVNETKSENAEPVVESSAVAGENVPNSLESESQTPTVDVTKDADSVTSTESVETVSQAKDKDISPTPQLPKMKSWAGLFRNTETTSKSIVVYSGTSDRDDELTVSKRTSSPASVDRAATGKGMTSATVPKPSPEREFVKESTPQLPTPVAVDEDLMAMKIGAALKDMNLIYRPVALQPRALNNKGNWCYINATLQALLSCPPFYHLIKKLPLVSIKQRGPSSTPVLDAMFQFMNEFNTMPNSASKKRSPSAELIPGPPFEPSCVYNMLHMIESTMSFKFGKQEDAEEFLSFVLNKLHEEMLAVVNVANNNPNHSDENHNSKHKENGFLPDENANTDDDWEQVGPKNKTVYTRRANFTRSCVSDIFAGQMRSAVYQVASKESATLQPFFTLQLDIQSDKVWNVKDALEGLVSKEAVHGYTCSKTNTEVEITKKVTLEELPPVLILHFKCFIYDKNGGIQKVLKKIDYPIELDISKELLSPVRSRIPMAQRSYKLSAVIFHHGKNATGGHYTTCVYHCGINNWILYDDGVVRQVSPTHVLKFVLNRIPYLLFYRRCDLS</sequence>
<feature type="compositionally biased region" description="Basic and acidic residues" evidence="8">
    <location>
        <begin position="735"/>
        <end position="747"/>
    </location>
</feature>
<feature type="compositionally biased region" description="Low complexity" evidence="8">
    <location>
        <begin position="399"/>
        <end position="408"/>
    </location>
</feature>
<dbReference type="GO" id="GO:0005829">
    <property type="term" value="C:cytosol"/>
    <property type="evidence" value="ECO:0007669"/>
    <property type="project" value="TreeGrafter"/>
</dbReference>
<evidence type="ECO:0000256" key="5">
    <source>
        <dbReference type="ARBA" id="ARBA00022786"/>
    </source>
</evidence>
<dbReference type="InterPro" id="IPR038765">
    <property type="entry name" value="Papain-like_cys_pep_sf"/>
</dbReference>
<comment type="catalytic activity">
    <reaction evidence="1">
        <text>Thiol-dependent hydrolysis of ester, thioester, amide, peptide and isopeptide bonds formed by the C-terminal Gly of ubiquitin (a 76-residue protein attached to proteins as an intracellular targeting signal).</text>
        <dbReference type="EC" id="3.4.19.12"/>
    </reaction>
</comment>